<comment type="caution">
    <text evidence="1">The sequence shown here is derived from an EMBL/GenBank/DDBJ whole genome shotgun (WGS) entry which is preliminary data.</text>
</comment>
<evidence type="ECO:0000313" key="1">
    <source>
        <dbReference type="EMBL" id="TQV95188.1"/>
    </source>
</evidence>
<protein>
    <submittedName>
        <fullName evidence="1">Uncharacterized protein</fullName>
    </submittedName>
</protein>
<sequence length="122" mass="13844">MDVRGTQTERRKLEGEESRWISKGREKGSKKVGVTKRLVLLVCKKEVGEDEDCVRCRERAYICRVGKQDDDDGQRWSGDGQTEESTCRESLLEGGCRMGWACVRPQRERGRGEGGCTKAARF</sequence>
<dbReference type="EMBL" id="SPUK01000008">
    <property type="protein sequence ID" value="TQV95188.1"/>
    <property type="molecule type" value="Genomic_DNA"/>
</dbReference>
<evidence type="ECO:0000313" key="2">
    <source>
        <dbReference type="Proteomes" id="UP000315783"/>
    </source>
</evidence>
<dbReference type="Proteomes" id="UP000315783">
    <property type="component" value="Unassembled WGS sequence"/>
</dbReference>
<proteinExistence type="predicted"/>
<gene>
    <name evidence="1" type="ORF">IF1G_06175</name>
</gene>
<reference evidence="1 2" key="1">
    <citation type="journal article" date="2019" name="Appl. Microbiol. Biotechnol.">
        <title>Genome sequence of Isaria javanica and comparative genome analysis insights into family S53 peptidase evolution in fungal entomopathogens.</title>
        <authorList>
            <person name="Lin R."/>
            <person name="Zhang X."/>
            <person name="Xin B."/>
            <person name="Zou M."/>
            <person name="Gao Y."/>
            <person name="Qin F."/>
            <person name="Hu Q."/>
            <person name="Xie B."/>
            <person name="Cheng X."/>
        </authorList>
    </citation>
    <scope>NUCLEOTIDE SEQUENCE [LARGE SCALE GENOMIC DNA]</scope>
    <source>
        <strain evidence="1 2">IJ1G</strain>
    </source>
</reference>
<keyword evidence="2" id="KW-1185">Reference proteome</keyword>
<organism evidence="1 2">
    <name type="scientific">Cordyceps javanica</name>
    <dbReference type="NCBI Taxonomy" id="43265"/>
    <lineage>
        <taxon>Eukaryota</taxon>
        <taxon>Fungi</taxon>
        <taxon>Dikarya</taxon>
        <taxon>Ascomycota</taxon>
        <taxon>Pezizomycotina</taxon>
        <taxon>Sordariomycetes</taxon>
        <taxon>Hypocreomycetidae</taxon>
        <taxon>Hypocreales</taxon>
        <taxon>Cordycipitaceae</taxon>
        <taxon>Cordyceps</taxon>
    </lineage>
</organism>
<accession>A0A545V0D9</accession>
<name>A0A545V0D9_9HYPO</name>
<dbReference type="AlphaFoldDB" id="A0A545V0D9"/>